<dbReference type="GO" id="GO:0004520">
    <property type="term" value="F:DNA endonuclease activity"/>
    <property type="evidence" value="ECO:0007669"/>
    <property type="project" value="TreeGrafter"/>
</dbReference>
<accession>K6YEU9</accession>
<reference evidence="2 3" key="1">
    <citation type="journal article" date="2017" name="Antonie Van Leeuwenhoek">
        <title>Rhizobium rhizosphaerae sp. nov., a novel species isolated from rice rhizosphere.</title>
        <authorList>
            <person name="Zhao J.J."/>
            <person name="Zhang J."/>
            <person name="Zhang R.J."/>
            <person name="Zhang C.W."/>
            <person name="Yin H.Q."/>
            <person name="Zhang X.X."/>
        </authorList>
    </citation>
    <scope>NUCLEOTIDE SEQUENCE [LARGE SCALE GENOMIC DNA]</scope>
    <source>
        <strain evidence="2 3">E3</strain>
    </source>
</reference>
<dbReference type="eggNOG" id="COG2840">
    <property type="taxonomic scope" value="Bacteria"/>
</dbReference>
<dbReference type="SUPFAM" id="SSF160443">
    <property type="entry name" value="SMR domain-like"/>
    <property type="match status" value="1"/>
</dbReference>
<dbReference type="InterPro" id="IPR036063">
    <property type="entry name" value="Smr_dom_sf"/>
</dbReference>
<dbReference type="PANTHER" id="PTHR35562:SF2">
    <property type="entry name" value="DNA ENDONUCLEASE SMRA-RELATED"/>
    <property type="match status" value="1"/>
</dbReference>
<feature type="domain" description="Smr" evidence="1">
    <location>
        <begin position="104"/>
        <end position="178"/>
    </location>
</feature>
<dbReference type="NCBIfam" id="NF033154">
    <property type="entry name" value="endonuc_SmrA"/>
    <property type="match status" value="1"/>
</dbReference>
<dbReference type="OrthoDB" id="9808881at2"/>
<dbReference type="RefSeq" id="WP_008844968.1">
    <property type="nucleotide sequence ID" value="NZ_BAEN01000049.1"/>
</dbReference>
<evidence type="ECO:0000259" key="1">
    <source>
        <dbReference type="PROSITE" id="PS50828"/>
    </source>
</evidence>
<dbReference type="AlphaFoldDB" id="K6YEU9"/>
<dbReference type="InterPro" id="IPR047688">
    <property type="entry name" value="Endonuc_SmrA"/>
</dbReference>
<evidence type="ECO:0000313" key="2">
    <source>
        <dbReference type="EMBL" id="GAC15163.1"/>
    </source>
</evidence>
<dbReference type="PROSITE" id="PS50828">
    <property type="entry name" value="SMR"/>
    <property type="match status" value="1"/>
</dbReference>
<gene>
    <name evidence="2" type="ORF">GLIP_2537</name>
</gene>
<dbReference type="Pfam" id="PF01713">
    <property type="entry name" value="Smr"/>
    <property type="match status" value="1"/>
</dbReference>
<dbReference type="Proteomes" id="UP000006334">
    <property type="component" value="Unassembled WGS sequence"/>
</dbReference>
<dbReference type="Gene3D" id="3.30.1370.110">
    <property type="match status" value="1"/>
</dbReference>
<dbReference type="PANTHER" id="PTHR35562">
    <property type="entry name" value="DNA ENDONUCLEASE SMRA-RELATED"/>
    <property type="match status" value="1"/>
</dbReference>
<name>K6YEU9_9ALTE</name>
<keyword evidence="3" id="KW-1185">Reference proteome</keyword>
<proteinExistence type="predicted"/>
<sequence>MSKENSVEKSTFLDAMQDVKPLPKLDKVVTLKTKPTLAQSLKREALQREMNLKQNYLSVEQVEPIDPYDYLSYKKSGVQDGVFKNLRLGKYRIDFTLNLQQHKFEQARQALFDTVNQAQQKGVRTLLIKHGIGLKSKPFPAHMKSYVYKWLQQMPQILAFHTALHQHGGLASLYVLLKKNEHDKANNRELHRKK</sequence>
<evidence type="ECO:0000313" key="3">
    <source>
        <dbReference type="Proteomes" id="UP000006334"/>
    </source>
</evidence>
<dbReference type="InterPro" id="IPR002625">
    <property type="entry name" value="Smr_dom"/>
</dbReference>
<organism evidence="2 3">
    <name type="scientific">Aliiglaciecola lipolytica E3</name>
    <dbReference type="NCBI Taxonomy" id="1127673"/>
    <lineage>
        <taxon>Bacteria</taxon>
        <taxon>Pseudomonadati</taxon>
        <taxon>Pseudomonadota</taxon>
        <taxon>Gammaproteobacteria</taxon>
        <taxon>Alteromonadales</taxon>
        <taxon>Alteromonadaceae</taxon>
        <taxon>Aliiglaciecola</taxon>
    </lineage>
</organism>
<comment type="caution">
    <text evidence="2">The sequence shown here is derived from an EMBL/GenBank/DDBJ whole genome shotgun (WGS) entry which is preliminary data.</text>
</comment>
<dbReference type="STRING" id="1127673.GLIP_2537"/>
<protein>
    <submittedName>
        <fullName evidence="2">Smr domain (Small MutS Related) containing protein</fullName>
    </submittedName>
</protein>
<dbReference type="EMBL" id="BAEN01000049">
    <property type="protein sequence ID" value="GAC15163.1"/>
    <property type="molecule type" value="Genomic_DNA"/>
</dbReference>
<dbReference type="SMART" id="SM00463">
    <property type="entry name" value="SMR"/>
    <property type="match status" value="1"/>
</dbReference>